<name>A0A1G8ZCP4_9STAP</name>
<sequence length="65" mass="7287">MNNGSVIILYVLLTLNALRYGIYILEGHSSSYYITMLSLNLLVIIFTITYRAVKAKKSSEADIAE</sequence>
<proteinExistence type="predicted"/>
<organism evidence="2 3">
    <name type="scientific">Jeotgalicoccus aerolatus</name>
    <dbReference type="NCBI Taxonomy" id="709510"/>
    <lineage>
        <taxon>Bacteria</taxon>
        <taxon>Bacillati</taxon>
        <taxon>Bacillota</taxon>
        <taxon>Bacilli</taxon>
        <taxon>Bacillales</taxon>
        <taxon>Staphylococcaceae</taxon>
        <taxon>Jeotgalicoccus</taxon>
    </lineage>
</organism>
<dbReference type="AlphaFoldDB" id="A0A1G8ZCP4"/>
<reference evidence="3" key="1">
    <citation type="submission" date="2016-10" db="EMBL/GenBank/DDBJ databases">
        <authorList>
            <person name="Varghese N."/>
            <person name="Submissions S."/>
        </authorList>
    </citation>
    <scope>NUCLEOTIDE SEQUENCE [LARGE SCALE GENOMIC DNA]</scope>
    <source>
        <strain evidence="3">CGMCC 1.8911</strain>
    </source>
</reference>
<keyword evidence="1" id="KW-0472">Membrane</keyword>
<dbReference type="EMBL" id="FNFI01000005">
    <property type="protein sequence ID" value="SDK12869.1"/>
    <property type="molecule type" value="Genomic_DNA"/>
</dbReference>
<dbReference type="RefSeq" id="WP_092596878.1">
    <property type="nucleotide sequence ID" value="NZ_FNFI01000005.1"/>
</dbReference>
<dbReference type="Proteomes" id="UP000242700">
    <property type="component" value="Unassembled WGS sequence"/>
</dbReference>
<keyword evidence="1" id="KW-0812">Transmembrane</keyword>
<evidence type="ECO:0000313" key="3">
    <source>
        <dbReference type="Proteomes" id="UP000242700"/>
    </source>
</evidence>
<feature type="transmembrane region" description="Helical" evidence="1">
    <location>
        <begin position="7"/>
        <end position="25"/>
    </location>
</feature>
<dbReference type="OrthoDB" id="2455236at2"/>
<dbReference type="STRING" id="586411.SAMN05216187_10527"/>
<protein>
    <submittedName>
        <fullName evidence="2">Uncharacterized protein</fullName>
    </submittedName>
</protein>
<accession>A0A1G8ZCP4</accession>
<evidence type="ECO:0000313" key="2">
    <source>
        <dbReference type="EMBL" id="SDK12869.1"/>
    </source>
</evidence>
<gene>
    <name evidence="2" type="ORF">SAMN05216187_10527</name>
</gene>
<feature type="transmembrane region" description="Helical" evidence="1">
    <location>
        <begin position="31"/>
        <end position="50"/>
    </location>
</feature>
<keyword evidence="1" id="KW-1133">Transmembrane helix</keyword>
<evidence type="ECO:0000256" key="1">
    <source>
        <dbReference type="SAM" id="Phobius"/>
    </source>
</evidence>